<organism evidence="2 3">
    <name type="scientific">Caldifermentibacillus hisashii</name>
    <dbReference type="NCBI Taxonomy" id="996558"/>
    <lineage>
        <taxon>Bacteria</taxon>
        <taxon>Bacillati</taxon>
        <taxon>Bacillota</taxon>
        <taxon>Bacilli</taxon>
        <taxon>Bacillales</taxon>
        <taxon>Bacillaceae</taxon>
        <taxon>Caldifermentibacillus</taxon>
    </lineage>
</organism>
<accession>A0ABU9K372</accession>
<feature type="transmembrane region" description="Helical" evidence="1">
    <location>
        <begin position="41"/>
        <end position="67"/>
    </location>
</feature>
<comment type="caution">
    <text evidence="2">The sequence shown here is derived from an EMBL/GenBank/DDBJ whole genome shotgun (WGS) entry which is preliminary data.</text>
</comment>
<protein>
    <recommendedName>
        <fullName evidence="4">ABC transporter permease</fullName>
    </recommendedName>
</protein>
<evidence type="ECO:0008006" key="4">
    <source>
        <dbReference type="Google" id="ProtNLM"/>
    </source>
</evidence>
<keyword evidence="1" id="KW-0472">Membrane</keyword>
<evidence type="ECO:0000313" key="3">
    <source>
        <dbReference type="Proteomes" id="UP001459714"/>
    </source>
</evidence>
<gene>
    <name evidence="2" type="ORF">NST17_18735</name>
</gene>
<feature type="transmembrane region" description="Helical" evidence="1">
    <location>
        <begin position="12"/>
        <end position="29"/>
    </location>
</feature>
<reference evidence="2 3" key="1">
    <citation type="submission" date="2024-03" db="EMBL/GenBank/DDBJ databases">
        <title>Bacilli Hybrid Assemblies.</title>
        <authorList>
            <person name="Kovac J."/>
        </authorList>
    </citation>
    <scope>NUCLEOTIDE SEQUENCE [LARGE SCALE GENOMIC DNA]</scope>
    <source>
        <strain evidence="2 3">FSL M8-0022</strain>
    </source>
</reference>
<dbReference type="EMBL" id="JBBYAK010000001">
    <property type="protein sequence ID" value="MEL3959195.1"/>
    <property type="molecule type" value="Genomic_DNA"/>
</dbReference>
<proteinExistence type="predicted"/>
<dbReference type="RefSeq" id="WP_342020854.1">
    <property type="nucleotide sequence ID" value="NZ_CP150143.1"/>
</dbReference>
<name>A0ABU9K372_9BACI</name>
<keyword evidence="1" id="KW-1133">Transmembrane helix</keyword>
<feature type="transmembrane region" description="Helical" evidence="1">
    <location>
        <begin position="180"/>
        <end position="201"/>
    </location>
</feature>
<dbReference type="Proteomes" id="UP001459714">
    <property type="component" value="Unassembled WGS sequence"/>
</dbReference>
<keyword evidence="3" id="KW-1185">Reference proteome</keyword>
<feature type="transmembrane region" description="Helical" evidence="1">
    <location>
        <begin position="96"/>
        <end position="118"/>
    </location>
</feature>
<evidence type="ECO:0000256" key="1">
    <source>
        <dbReference type="SAM" id="Phobius"/>
    </source>
</evidence>
<evidence type="ECO:0000313" key="2">
    <source>
        <dbReference type="EMBL" id="MEL3959195.1"/>
    </source>
</evidence>
<feature type="transmembrane region" description="Helical" evidence="1">
    <location>
        <begin position="221"/>
        <end position="242"/>
    </location>
</feature>
<feature type="transmembrane region" description="Helical" evidence="1">
    <location>
        <begin position="148"/>
        <end position="168"/>
    </location>
</feature>
<keyword evidence="1" id="KW-0812">Transmembrane</keyword>
<sequence>MSTKQVFSSTVFYLSIIAVTALSFLSVWSDLTETVGKGGSVVYFFELFLGLSLFKKLVVLFAALPYVSSFCSDWKYQYIKPVVIRTGVKKYIWSKIFTCFLIGLLTVFCGLLLFFFILSLKMPIFPSEHIESITGPPFSPLIDRNFPILYLILKGFIFSMAAALWAVVGLTVSAFIPSHFVAIATPVIASYVLEEFTSIFPKWLNLYLLTRSANVLNQGPFVSFLYFCTIFLLFAALAGFLFDYQVRRRIRNEVV</sequence>